<evidence type="ECO:0000313" key="4">
    <source>
        <dbReference type="Proteomes" id="UP000676776"/>
    </source>
</evidence>
<dbReference type="Pfam" id="PF00535">
    <property type="entry name" value="Glycos_transf_2"/>
    <property type="match status" value="1"/>
</dbReference>
<dbReference type="Gene3D" id="3.90.550.10">
    <property type="entry name" value="Spore Coat Polysaccharide Biosynthesis Protein SpsA, Chain A"/>
    <property type="match status" value="1"/>
</dbReference>
<reference evidence="3 4" key="1">
    <citation type="submission" date="2021-03" db="EMBL/GenBank/DDBJ databases">
        <title>Winogradskyella sp. nov., isolated from costal sediment.</title>
        <authorList>
            <person name="Gao C."/>
        </authorList>
    </citation>
    <scope>NUCLEOTIDE SEQUENCE [LARGE SCALE GENOMIC DNA]</scope>
    <source>
        <strain evidence="3 4">DF17</strain>
    </source>
</reference>
<protein>
    <submittedName>
        <fullName evidence="3">Glycosyltransferase</fullName>
    </submittedName>
</protein>
<keyword evidence="1" id="KW-0812">Transmembrane</keyword>
<sequence>MDKLEFSFIIPVYNRPNEIEELLQSFLELDGNLDFEIVIIEDGSSQKSNEIVKQFQSRLNIAYYFKPNSGPGDSRNYGMKKAKGNYFIILDSDVLLPSHYLEEVKYSLKTAFFHCYGGPDAAHSSFNALQKAINFSMTSFLTTGGIRGGKKKVNSFQPRSFNMGLSKTAFEATGGFGDIHPGEDPDLSLRLHKMGFKTTLLSNAFVYHKRRITWSKFYQQVHKFGLVRPILNSWHPKSKSLVFWFPTIFVFGLIIAVLLYAVEFPYLLYLYLGYLSLGLVWASIESRSIIVGVQAVIAILIQFFGYGYGFLKSTIAISFMKREPKAIFPHLFFK</sequence>
<dbReference type="PANTHER" id="PTHR22916">
    <property type="entry name" value="GLYCOSYLTRANSFERASE"/>
    <property type="match status" value="1"/>
</dbReference>
<dbReference type="PANTHER" id="PTHR22916:SF64">
    <property type="entry name" value="TRANSFERASE, PUTATIVE-RELATED"/>
    <property type="match status" value="1"/>
</dbReference>
<keyword evidence="4" id="KW-1185">Reference proteome</keyword>
<dbReference type="RefSeq" id="WP_208154718.1">
    <property type="nucleotide sequence ID" value="NZ_JAGEVF010000009.1"/>
</dbReference>
<feature type="transmembrane region" description="Helical" evidence="1">
    <location>
        <begin position="241"/>
        <end position="261"/>
    </location>
</feature>
<dbReference type="EMBL" id="JAGEVF010000009">
    <property type="protein sequence ID" value="MBO3117363.1"/>
    <property type="molecule type" value="Genomic_DNA"/>
</dbReference>
<feature type="domain" description="Glycosyltransferase 2-like" evidence="2">
    <location>
        <begin position="7"/>
        <end position="110"/>
    </location>
</feature>
<proteinExistence type="predicted"/>
<accession>A0ABS3T3P1</accession>
<dbReference type="InterPro" id="IPR001173">
    <property type="entry name" value="Glyco_trans_2-like"/>
</dbReference>
<comment type="caution">
    <text evidence="3">The sequence shown here is derived from an EMBL/GenBank/DDBJ whole genome shotgun (WGS) entry which is preliminary data.</text>
</comment>
<dbReference type="SUPFAM" id="SSF53448">
    <property type="entry name" value="Nucleotide-diphospho-sugar transferases"/>
    <property type="match status" value="1"/>
</dbReference>
<dbReference type="InterPro" id="IPR029044">
    <property type="entry name" value="Nucleotide-diphossugar_trans"/>
</dbReference>
<organism evidence="3 4">
    <name type="scientific">Winogradskyella pelagia</name>
    <dbReference type="NCBI Taxonomy" id="2819984"/>
    <lineage>
        <taxon>Bacteria</taxon>
        <taxon>Pseudomonadati</taxon>
        <taxon>Bacteroidota</taxon>
        <taxon>Flavobacteriia</taxon>
        <taxon>Flavobacteriales</taxon>
        <taxon>Flavobacteriaceae</taxon>
        <taxon>Winogradskyella</taxon>
    </lineage>
</organism>
<feature type="transmembrane region" description="Helical" evidence="1">
    <location>
        <begin position="290"/>
        <end position="311"/>
    </location>
</feature>
<gene>
    <name evidence="3" type="ORF">J4050_11430</name>
</gene>
<evidence type="ECO:0000313" key="3">
    <source>
        <dbReference type="EMBL" id="MBO3117363.1"/>
    </source>
</evidence>
<name>A0ABS3T3P1_9FLAO</name>
<keyword evidence="1" id="KW-1133">Transmembrane helix</keyword>
<keyword evidence="1" id="KW-0472">Membrane</keyword>
<evidence type="ECO:0000259" key="2">
    <source>
        <dbReference type="Pfam" id="PF00535"/>
    </source>
</evidence>
<feature type="transmembrane region" description="Helical" evidence="1">
    <location>
        <begin position="266"/>
        <end position="284"/>
    </location>
</feature>
<evidence type="ECO:0000256" key="1">
    <source>
        <dbReference type="SAM" id="Phobius"/>
    </source>
</evidence>
<dbReference type="Proteomes" id="UP000676776">
    <property type="component" value="Unassembled WGS sequence"/>
</dbReference>